<name>A0A4C1WH35_EUMVA</name>
<dbReference type="AlphaFoldDB" id="A0A4C1WH35"/>
<evidence type="ECO:0000313" key="2">
    <source>
        <dbReference type="Proteomes" id="UP000299102"/>
    </source>
</evidence>
<dbReference type="EMBL" id="BGZK01000544">
    <property type="protein sequence ID" value="GBP49437.1"/>
    <property type="molecule type" value="Genomic_DNA"/>
</dbReference>
<proteinExistence type="predicted"/>
<gene>
    <name evidence="1" type="ORF">EVAR_38205_1</name>
</gene>
<evidence type="ECO:0000313" key="1">
    <source>
        <dbReference type="EMBL" id="GBP49437.1"/>
    </source>
</evidence>
<comment type="caution">
    <text evidence="1">The sequence shown here is derived from an EMBL/GenBank/DDBJ whole genome shotgun (WGS) entry which is preliminary data.</text>
</comment>
<accession>A0A4C1WH35</accession>
<dbReference type="Proteomes" id="UP000299102">
    <property type="component" value="Unassembled WGS sequence"/>
</dbReference>
<reference evidence="1 2" key="1">
    <citation type="journal article" date="2019" name="Commun. Biol.">
        <title>The bagworm genome reveals a unique fibroin gene that provides high tensile strength.</title>
        <authorList>
            <person name="Kono N."/>
            <person name="Nakamura H."/>
            <person name="Ohtoshi R."/>
            <person name="Tomita M."/>
            <person name="Numata K."/>
            <person name="Arakawa K."/>
        </authorList>
    </citation>
    <scope>NUCLEOTIDE SEQUENCE [LARGE SCALE GENOMIC DNA]</scope>
</reference>
<keyword evidence="2" id="KW-1185">Reference proteome</keyword>
<organism evidence="1 2">
    <name type="scientific">Eumeta variegata</name>
    <name type="common">Bagworm moth</name>
    <name type="synonym">Eumeta japonica</name>
    <dbReference type="NCBI Taxonomy" id="151549"/>
    <lineage>
        <taxon>Eukaryota</taxon>
        <taxon>Metazoa</taxon>
        <taxon>Ecdysozoa</taxon>
        <taxon>Arthropoda</taxon>
        <taxon>Hexapoda</taxon>
        <taxon>Insecta</taxon>
        <taxon>Pterygota</taxon>
        <taxon>Neoptera</taxon>
        <taxon>Endopterygota</taxon>
        <taxon>Lepidoptera</taxon>
        <taxon>Glossata</taxon>
        <taxon>Ditrysia</taxon>
        <taxon>Tineoidea</taxon>
        <taxon>Psychidae</taxon>
        <taxon>Oiketicinae</taxon>
        <taxon>Eumeta</taxon>
    </lineage>
</organism>
<protein>
    <submittedName>
        <fullName evidence="1">Uncharacterized protein</fullName>
    </submittedName>
</protein>
<sequence>MTLSQVRDTWRFARRPVNASFKVRLVNRKVLGTAPPRRSFCPEVENQGNKYYEKEQEHVCLRLTRVSYLHINGLSATGST</sequence>